<gene>
    <name evidence="1" type="ORF">Bca52824_073307</name>
</gene>
<evidence type="ECO:0000313" key="1">
    <source>
        <dbReference type="EMBL" id="KAG2266228.1"/>
    </source>
</evidence>
<evidence type="ECO:0000313" key="2">
    <source>
        <dbReference type="Proteomes" id="UP000886595"/>
    </source>
</evidence>
<reference evidence="1 2" key="1">
    <citation type="submission" date="2020-02" db="EMBL/GenBank/DDBJ databases">
        <authorList>
            <person name="Ma Q."/>
            <person name="Huang Y."/>
            <person name="Song X."/>
            <person name="Pei D."/>
        </authorList>
    </citation>
    <scope>NUCLEOTIDE SEQUENCE [LARGE SCALE GENOMIC DNA]</scope>
    <source>
        <strain evidence="1">Sxm20200214</strain>
        <tissue evidence="1">Leaf</tissue>
    </source>
</reference>
<keyword evidence="2" id="KW-1185">Reference proteome</keyword>
<comment type="caution">
    <text evidence="1">The sequence shown here is derived from an EMBL/GenBank/DDBJ whole genome shotgun (WGS) entry which is preliminary data.</text>
</comment>
<dbReference type="AlphaFoldDB" id="A0A8X7QAC9"/>
<sequence>MVGCSLWLIDPPKEKSLPVLTHRGVERDASRSTDEAAIMRSFLPYPDAVEFGSSPGNVLTALRGLLHLLRGAQRRCRHGSHTKFRPVLDRFGYDKPVDSPCHSASYRS</sequence>
<accession>A0A8X7QAC9</accession>
<dbReference type="OrthoDB" id="10556313at2759"/>
<organism evidence="1 2">
    <name type="scientific">Brassica carinata</name>
    <name type="common">Ethiopian mustard</name>
    <name type="synonym">Abyssinian cabbage</name>
    <dbReference type="NCBI Taxonomy" id="52824"/>
    <lineage>
        <taxon>Eukaryota</taxon>
        <taxon>Viridiplantae</taxon>
        <taxon>Streptophyta</taxon>
        <taxon>Embryophyta</taxon>
        <taxon>Tracheophyta</taxon>
        <taxon>Spermatophyta</taxon>
        <taxon>Magnoliopsida</taxon>
        <taxon>eudicotyledons</taxon>
        <taxon>Gunneridae</taxon>
        <taxon>Pentapetalae</taxon>
        <taxon>rosids</taxon>
        <taxon>malvids</taxon>
        <taxon>Brassicales</taxon>
        <taxon>Brassicaceae</taxon>
        <taxon>Brassiceae</taxon>
        <taxon>Brassica</taxon>
    </lineage>
</organism>
<dbReference type="Proteomes" id="UP000886595">
    <property type="component" value="Unassembled WGS sequence"/>
</dbReference>
<name>A0A8X7QAC9_BRACI</name>
<proteinExistence type="predicted"/>
<protein>
    <submittedName>
        <fullName evidence="1">Uncharacterized protein</fullName>
    </submittedName>
</protein>
<dbReference type="EMBL" id="JAAMPC010000014">
    <property type="protein sequence ID" value="KAG2266228.1"/>
    <property type="molecule type" value="Genomic_DNA"/>
</dbReference>